<dbReference type="Proteomes" id="UP000824081">
    <property type="component" value="Unassembled WGS sequence"/>
</dbReference>
<dbReference type="InterPro" id="IPR038078">
    <property type="entry name" value="PhoU-like_sf"/>
</dbReference>
<evidence type="ECO:0000313" key="3">
    <source>
        <dbReference type="Proteomes" id="UP000824081"/>
    </source>
</evidence>
<dbReference type="SUPFAM" id="SSF109755">
    <property type="entry name" value="PhoU-like"/>
    <property type="match status" value="1"/>
</dbReference>
<dbReference type="Gene3D" id="1.20.58.220">
    <property type="entry name" value="Phosphate transport system protein phou homolog 2, domain 2"/>
    <property type="match status" value="1"/>
</dbReference>
<reference evidence="2" key="1">
    <citation type="submission" date="2020-10" db="EMBL/GenBank/DDBJ databases">
        <authorList>
            <person name="Gilroy R."/>
        </authorList>
    </citation>
    <scope>NUCLEOTIDE SEQUENCE</scope>
    <source>
        <strain evidence="2">11687</strain>
    </source>
</reference>
<proteinExistence type="inferred from homology"/>
<gene>
    <name evidence="2" type="ORF">IAC57_01610</name>
</gene>
<organism evidence="2 3">
    <name type="scientific">Candidatus Scatosoma pullistercoris</name>
    <dbReference type="NCBI Taxonomy" id="2840934"/>
    <lineage>
        <taxon>Bacteria</taxon>
        <taxon>Bacillati</taxon>
        <taxon>Bacillota</taxon>
        <taxon>Clostridia</taxon>
        <taxon>Candidatus Scatosoma</taxon>
    </lineage>
</organism>
<dbReference type="InterPro" id="IPR018445">
    <property type="entry name" value="Put_Phosphate_transp_reg"/>
</dbReference>
<dbReference type="AlphaFoldDB" id="A0A9D1SG38"/>
<protein>
    <submittedName>
        <fullName evidence="2">DUF47 family protein</fullName>
    </submittedName>
</protein>
<accession>A0A9D1SG38</accession>
<evidence type="ECO:0000256" key="1">
    <source>
        <dbReference type="ARBA" id="ARBA00008591"/>
    </source>
</evidence>
<dbReference type="EMBL" id="DVMZ01000047">
    <property type="protein sequence ID" value="HIU58775.1"/>
    <property type="molecule type" value="Genomic_DNA"/>
</dbReference>
<dbReference type="PANTHER" id="PTHR37298">
    <property type="entry name" value="UPF0111 PROTEIN YKAA"/>
    <property type="match status" value="1"/>
</dbReference>
<comment type="similarity">
    <text evidence="1">Belongs to the UPF0111 family.</text>
</comment>
<evidence type="ECO:0000313" key="2">
    <source>
        <dbReference type="EMBL" id="HIU58775.1"/>
    </source>
</evidence>
<name>A0A9D1SG38_9FIRM</name>
<dbReference type="Pfam" id="PF01865">
    <property type="entry name" value="PhoU_div"/>
    <property type="match status" value="1"/>
</dbReference>
<sequence length="208" mass="24257">MKTKKKNFDYFESLVNMSLYALEEANLLKALLSDFHPENLHEQRIQMHTLEHKCDMEKHDLTTALVKEFLPPIDRDDLFKLSHVADNLTDSVESTLAFLYMADVQTLRSDTGAFADLIIECCENVVVLLKEFPNFKKSEKLREIIIKLNDLEEQGDRLYEQAVRRLAKDAQSTREVIEWRDIYRNFENCFDAAESIADNVESVMMKNT</sequence>
<dbReference type="InterPro" id="IPR052912">
    <property type="entry name" value="UPF0111_domain"/>
</dbReference>
<reference evidence="2" key="2">
    <citation type="journal article" date="2021" name="PeerJ">
        <title>Extensive microbial diversity within the chicken gut microbiome revealed by metagenomics and culture.</title>
        <authorList>
            <person name="Gilroy R."/>
            <person name="Ravi A."/>
            <person name="Getino M."/>
            <person name="Pursley I."/>
            <person name="Horton D.L."/>
            <person name="Alikhan N.F."/>
            <person name="Baker D."/>
            <person name="Gharbi K."/>
            <person name="Hall N."/>
            <person name="Watson M."/>
            <person name="Adriaenssens E.M."/>
            <person name="Foster-Nyarko E."/>
            <person name="Jarju S."/>
            <person name="Secka A."/>
            <person name="Antonio M."/>
            <person name="Oren A."/>
            <person name="Chaudhuri R.R."/>
            <person name="La Ragione R."/>
            <person name="Hildebrand F."/>
            <person name="Pallen M.J."/>
        </authorList>
    </citation>
    <scope>NUCLEOTIDE SEQUENCE</scope>
    <source>
        <strain evidence="2">11687</strain>
    </source>
</reference>
<dbReference type="PANTHER" id="PTHR37298:SF1">
    <property type="entry name" value="UPF0111 PROTEIN YKAA"/>
    <property type="match status" value="1"/>
</dbReference>
<comment type="caution">
    <text evidence="2">The sequence shown here is derived from an EMBL/GenBank/DDBJ whole genome shotgun (WGS) entry which is preliminary data.</text>
</comment>